<dbReference type="Proteomes" id="UP001209317">
    <property type="component" value="Unassembled WGS sequence"/>
</dbReference>
<gene>
    <name evidence="1" type="ORF">OD355_04265</name>
</gene>
<dbReference type="RefSeq" id="WP_263037216.1">
    <property type="nucleotide sequence ID" value="NZ_JAOTPL010000004.1"/>
</dbReference>
<accession>A0AAE3IKZ1</accession>
<proteinExistence type="predicted"/>
<sequence length="474" mass="51793">MAIIYFLFQSFNGNSQSIDLNLTQDNILNETEYFATLNSGYLFMGGLGWRRTTINRFVMLRSTNPNFIHNNGIYSLPTSLVNFQLSSIAGYSPGSSGLSTQWPIPEKYITTSFQSFLQPLYAGSRAYPGDIMINYRIAANSFVSNMFIAGTYSADIVHNQPHSLIYNYIDPSDGGKMNINVPAFSVWNSGTLNYSVALNAENFTGTDYEITLNNLEIGHTVPSFVEIKGQAPITFTPAGGGVTSTRPLSALQITSNNTVFSTKTLTNAYQALNSTALPVAVGNKTSVPLKIKILSAQLASNFFEAGTYTFNLDVRTRSNDNSVADVKTIAVTIVTNAISYIRLKDENQSVVFNFLTAADYQTGKSVNMPGHLNITNNKPFQVYVKSTGNYFTLNSTPTSIPVSIVTVENGTGETQVISKPLSATSQNIIRNATPVLNKQLSIKYTIPPSQTGILFNKPTGVTYLTNVIYSFTNL</sequence>
<evidence type="ECO:0000313" key="2">
    <source>
        <dbReference type="Proteomes" id="UP001209317"/>
    </source>
</evidence>
<protein>
    <submittedName>
        <fullName evidence="1">Uncharacterized protein</fullName>
    </submittedName>
</protein>
<keyword evidence="2" id="KW-1185">Reference proteome</keyword>
<evidence type="ECO:0000313" key="1">
    <source>
        <dbReference type="EMBL" id="MCU7693729.1"/>
    </source>
</evidence>
<organism evidence="1 2">
    <name type="scientific">Haoranjiania flava</name>
    <dbReference type="NCBI Taxonomy" id="1856322"/>
    <lineage>
        <taxon>Bacteria</taxon>
        <taxon>Pseudomonadati</taxon>
        <taxon>Bacteroidota</taxon>
        <taxon>Chitinophagia</taxon>
        <taxon>Chitinophagales</taxon>
        <taxon>Chitinophagaceae</taxon>
        <taxon>Haoranjiania</taxon>
    </lineage>
</organism>
<comment type="caution">
    <text evidence="1">The sequence shown here is derived from an EMBL/GenBank/DDBJ whole genome shotgun (WGS) entry which is preliminary data.</text>
</comment>
<dbReference type="EMBL" id="JAOTPL010000004">
    <property type="protein sequence ID" value="MCU7693729.1"/>
    <property type="molecule type" value="Genomic_DNA"/>
</dbReference>
<reference evidence="1" key="1">
    <citation type="submission" date="2022-10" db="EMBL/GenBank/DDBJ databases">
        <authorList>
            <person name="Kim H.S."/>
            <person name="Kim J.-S."/>
            <person name="Suh M.K."/>
            <person name="Eom M.K."/>
            <person name="Lee J.-S."/>
        </authorList>
    </citation>
    <scope>NUCLEOTIDE SEQUENCE</scope>
    <source>
        <strain evidence="1">LIP-5</strain>
    </source>
</reference>
<name>A0AAE3IKZ1_9BACT</name>
<dbReference type="AlphaFoldDB" id="A0AAE3IKZ1"/>